<feature type="transmembrane region" description="Helical" evidence="2">
    <location>
        <begin position="20"/>
        <end position="43"/>
    </location>
</feature>
<dbReference type="Proteomes" id="UP000674084">
    <property type="component" value="Unassembled WGS sequence"/>
</dbReference>
<gene>
    <name evidence="3" type="ORF">KBO27_10305</name>
</gene>
<dbReference type="EMBL" id="JAGPXE010000003">
    <property type="protein sequence ID" value="MBQ0924335.1"/>
    <property type="molecule type" value="Genomic_DNA"/>
</dbReference>
<keyword evidence="4" id="KW-1185">Reference proteome</keyword>
<dbReference type="Pfam" id="PF13367">
    <property type="entry name" value="PrsW-protease"/>
    <property type="match status" value="1"/>
</dbReference>
<keyword evidence="2" id="KW-0812">Transmembrane</keyword>
<keyword evidence="3" id="KW-0645">Protease</keyword>
<feature type="transmembrane region" description="Helical" evidence="2">
    <location>
        <begin position="83"/>
        <end position="101"/>
    </location>
</feature>
<proteinExistence type="predicted"/>
<keyword evidence="3" id="KW-0482">Metalloprotease</keyword>
<dbReference type="InterPro" id="IPR026898">
    <property type="entry name" value="PrsW"/>
</dbReference>
<evidence type="ECO:0000256" key="2">
    <source>
        <dbReference type="SAM" id="Phobius"/>
    </source>
</evidence>
<comment type="caution">
    <text evidence="3">The sequence shown here is derived from an EMBL/GenBank/DDBJ whole genome shotgun (WGS) entry which is preliminary data.</text>
</comment>
<name>A0ABS5DDH5_9PSEU</name>
<keyword evidence="2" id="KW-1133">Transmembrane helix</keyword>
<feature type="compositionally biased region" description="Pro residues" evidence="1">
    <location>
        <begin position="414"/>
        <end position="456"/>
    </location>
</feature>
<evidence type="ECO:0000313" key="3">
    <source>
        <dbReference type="EMBL" id="MBQ0924335.1"/>
    </source>
</evidence>
<feature type="transmembrane region" description="Helical" evidence="2">
    <location>
        <begin position="197"/>
        <end position="218"/>
    </location>
</feature>
<organism evidence="3 4">
    <name type="scientific">Saccharopolyspora endophytica</name>
    <dbReference type="NCBI Taxonomy" id="543886"/>
    <lineage>
        <taxon>Bacteria</taxon>
        <taxon>Bacillati</taxon>
        <taxon>Actinomycetota</taxon>
        <taxon>Actinomycetes</taxon>
        <taxon>Pseudonocardiales</taxon>
        <taxon>Pseudonocardiaceae</taxon>
        <taxon>Saccharopolyspora</taxon>
    </lineage>
</organism>
<feature type="compositionally biased region" description="Pro residues" evidence="1">
    <location>
        <begin position="472"/>
        <end position="485"/>
    </location>
</feature>
<sequence>MPALSPQSVLEGRNSNRAPVSLIIGLVVSGICMLLALASYFLLVPGAPGNVVLGMLLALPTAIVLVALFLLVDRLEPEPRLNLLVAFGWGAGVALLGALIVNTVGESVLAVVFGPETATVLTVSVIAPVVEESFKGALLLFLLVVRRNEIDGPTDGIVYAGLCGLGFALVENVLYYMQGLASVPGEIWGTVLIRGVVAPLGHPMYTAMTGLGIAYAATHRGFGRIFAIFFGWCAAVFLHALWNGGSVLFGLGGLILAYIVEAVVLLILVIILIRDRRRLVHLIGRYLPAYIPSGLVAPNDLNMLGTMRGRRQARHWARSQAGNVGAQAMGDYQLAATELALLHSQAERRTIEPQAFFTRRDQIVALMRVARDAFFLRRPQPAPAPWARNEQSGFFTLPKQLNEMPTHKLRVQPPSQPPPPQHPGQAPGNPPHPGAQPPMPPGQQMPPGPPMPPGQHMPPGQQWPGQPGPGQQGPPPGQQGPWPPR</sequence>
<feature type="transmembrane region" description="Helical" evidence="2">
    <location>
        <begin position="49"/>
        <end position="71"/>
    </location>
</feature>
<evidence type="ECO:0000256" key="1">
    <source>
        <dbReference type="SAM" id="MobiDB-lite"/>
    </source>
</evidence>
<feature type="transmembrane region" description="Helical" evidence="2">
    <location>
        <begin position="157"/>
        <end position="177"/>
    </location>
</feature>
<feature type="transmembrane region" description="Helical" evidence="2">
    <location>
        <begin position="225"/>
        <end position="242"/>
    </location>
</feature>
<dbReference type="PANTHER" id="PTHR36844:SF1">
    <property type="entry name" value="PROTEASE PRSW"/>
    <property type="match status" value="1"/>
</dbReference>
<keyword evidence="3" id="KW-0378">Hydrolase</keyword>
<feature type="transmembrane region" description="Helical" evidence="2">
    <location>
        <begin position="248"/>
        <end position="273"/>
    </location>
</feature>
<evidence type="ECO:0000313" key="4">
    <source>
        <dbReference type="Proteomes" id="UP000674084"/>
    </source>
</evidence>
<reference evidence="3 4" key="1">
    <citation type="submission" date="2021-04" db="EMBL/GenBank/DDBJ databases">
        <title>Whole-genome sequencing of Saccharopolyspora endophytica KCTC 19397.</title>
        <authorList>
            <person name="Ay H."/>
            <person name="Saygin H."/>
            <person name="Sahin N."/>
        </authorList>
    </citation>
    <scope>NUCLEOTIDE SEQUENCE [LARGE SCALE GENOMIC DNA]</scope>
    <source>
        <strain evidence="3 4">KCTC 19397</strain>
    </source>
</reference>
<protein>
    <submittedName>
        <fullName evidence="3">PrsW family intramembrane metalloprotease</fullName>
    </submittedName>
</protein>
<keyword evidence="2" id="KW-0472">Membrane</keyword>
<feature type="region of interest" description="Disordered" evidence="1">
    <location>
        <begin position="408"/>
        <end position="485"/>
    </location>
</feature>
<dbReference type="PANTHER" id="PTHR36844">
    <property type="entry name" value="PROTEASE PRSW"/>
    <property type="match status" value="1"/>
</dbReference>
<feature type="transmembrane region" description="Helical" evidence="2">
    <location>
        <begin position="121"/>
        <end position="145"/>
    </location>
</feature>
<accession>A0ABS5DDH5</accession>
<dbReference type="GO" id="GO:0008237">
    <property type="term" value="F:metallopeptidase activity"/>
    <property type="evidence" value="ECO:0007669"/>
    <property type="project" value="UniProtKB-KW"/>
</dbReference>
<dbReference type="RefSeq" id="WP_210969719.1">
    <property type="nucleotide sequence ID" value="NZ_JAGPXE010000003.1"/>
</dbReference>